<dbReference type="Proteomes" id="UP000789739">
    <property type="component" value="Unassembled WGS sequence"/>
</dbReference>
<dbReference type="GO" id="GO:1990131">
    <property type="term" value="C:Gtr1-Gtr2 GTPase complex"/>
    <property type="evidence" value="ECO:0007669"/>
    <property type="project" value="UniProtKB-UniRule"/>
</dbReference>
<dbReference type="AlphaFoldDB" id="A0A9N9A405"/>
<dbReference type="GO" id="GO:0005525">
    <property type="term" value="F:GTP binding"/>
    <property type="evidence" value="ECO:0007669"/>
    <property type="project" value="UniProtKB-UniRule"/>
</dbReference>
<evidence type="ECO:0000256" key="2">
    <source>
        <dbReference type="ARBA" id="ARBA00022741"/>
    </source>
</evidence>
<dbReference type="OrthoDB" id="26136at2759"/>
<evidence type="ECO:0000256" key="5">
    <source>
        <dbReference type="SAM" id="MobiDB-lite"/>
    </source>
</evidence>
<reference evidence="6" key="1">
    <citation type="submission" date="2021-06" db="EMBL/GenBank/DDBJ databases">
        <authorList>
            <person name="Kallberg Y."/>
            <person name="Tangrot J."/>
            <person name="Rosling A."/>
        </authorList>
    </citation>
    <scope>NUCLEOTIDE SEQUENCE</scope>
    <source>
        <strain evidence="6">BR232B</strain>
    </source>
</reference>
<dbReference type="SUPFAM" id="SSF52540">
    <property type="entry name" value="P-loop containing nucleoside triphosphate hydrolases"/>
    <property type="match status" value="1"/>
</dbReference>
<evidence type="ECO:0000256" key="1">
    <source>
        <dbReference type="ARBA" id="ARBA00007756"/>
    </source>
</evidence>
<evidence type="ECO:0000313" key="6">
    <source>
        <dbReference type="EMBL" id="CAG8516023.1"/>
    </source>
</evidence>
<protein>
    <recommendedName>
        <fullName evidence="4">GTP-binding protein</fullName>
    </recommendedName>
</protein>
<comment type="function">
    <text evidence="4">GTPase involved in activation of the TORC1 signaling pathway, which promotes growth and represses autophagy in nutrient-rich conditions.</text>
</comment>
<comment type="caution">
    <text evidence="6">The sequence shown here is derived from an EMBL/GenBank/DDBJ whole genome shotgun (WGS) entry which is preliminary data.</text>
</comment>
<organism evidence="6 7">
    <name type="scientific">Paraglomus brasilianum</name>
    <dbReference type="NCBI Taxonomy" id="144538"/>
    <lineage>
        <taxon>Eukaryota</taxon>
        <taxon>Fungi</taxon>
        <taxon>Fungi incertae sedis</taxon>
        <taxon>Mucoromycota</taxon>
        <taxon>Glomeromycotina</taxon>
        <taxon>Glomeromycetes</taxon>
        <taxon>Paraglomerales</taxon>
        <taxon>Paraglomeraceae</taxon>
        <taxon>Paraglomus</taxon>
    </lineage>
</organism>
<dbReference type="GO" id="GO:0000329">
    <property type="term" value="C:fungal-type vacuole membrane"/>
    <property type="evidence" value="ECO:0007669"/>
    <property type="project" value="TreeGrafter"/>
</dbReference>
<dbReference type="GO" id="GO:0005634">
    <property type="term" value="C:nucleus"/>
    <property type="evidence" value="ECO:0007669"/>
    <property type="project" value="TreeGrafter"/>
</dbReference>
<name>A0A9N9A405_9GLOM</name>
<dbReference type="Gene3D" id="3.40.50.300">
    <property type="entry name" value="P-loop containing nucleotide triphosphate hydrolases"/>
    <property type="match status" value="1"/>
</dbReference>
<dbReference type="GO" id="GO:1904263">
    <property type="term" value="P:positive regulation of TORC1 signaling"/>
    <property type="evidence" value="ECO:0007669"/>
    <property type="project" value="TreeGrafter"/>
</dbReference>
<evidence type="ECO:0000256" key="3">
    <source>
        <dbReference type="ARBA" id="ARBA00023134"/>
    </source>
</evidence>
<dbReference type="GO" id="GO:0003924">
    <property type="term" value="F:GTPase activity"/>
    <property type="evidence" value="ECO:0007669"/>
    <property type="project" value="UniProtKB-UniRule"/>
</dbReference>
<dbReference type="EMBL" id="CAJVPI010000300">
    <property type="protein sequence ID" value="CAG8516023.1"/>
    <property type="molecule type" value="Genomic_DNA"/>
</dbReference>
<dbReference type="InterPro" id="IPR006762">
    <property type="entry name" value="Gtr1_RagA"/>
</dbReference>
<dbReference type="Pfam" id="PF04670">
    <property type="entry name" value="Gtr1_RagA"/>
    <property type="match status" value="1"/>
</dbReference>
<dbReference type="InterPro" id="IPR027417">
    <property type="entry name" value="P-loop_NTPase"/>
</dbReference>
<dbReference type="Gene3D" id="3.30.450.190">
    <property type="match status" value="1"/>
</dbReference>
<keyword evidence="7" id="KW-1185">Reference proteome</keyword>
<dbReference type="GO" id="GO:0010507">
    <property type="term" value="P:negative regulation of autophagy"/>
    <property type="evidence" value="ECO:0007669"/>
    <property type="project" value="TreeGrafter"/>
</dbReference>
<evidence type="ECO:0000313" key="7">
    <source>
        <dbReference type="Proteomes" id="UP000789739"/>
    </source>
</evidence>
<gene>
    <name evidence="6" type="ORF">PBRASI_LOCUS3369</name>
</gene>
<evidence type="ECO:0000256" key="4">
    <source>
        <dbReference type="RuleBase" id="RU367014"/>
    </source>
</evidence>
<dbReference type="GO" id="GO:0009267">
    <property type="term" value="P:cellular response to starvation"/>
    <property type="evidence" value="ECO:0007669"/>
    <property type="project" value="TreeGrafter"/>
</dbReference>
<comment type="subunit">
    <text evidence="4">Component of the GSE complex.</text>
</comment>
<proteinExistence type="inferred from homology"/>
<comment type="similarity">
    <text evidence="1 4">Belongs to the GTR/RAG GTP-binding protein family.</text>
</comment>
<accession>A0A9N9A405</accession>
<keyword evidence="3 4" id="KW-0342">GTP-binding</keyword>
<dbReference type="PANTHER" id="PTHR11259">
    <property type="entry name" value="RAS-RELATED GTP BINDING RAG/GTR YEAST"/>
    <property type="match status" value="1"/>
</dbReference>
<feature type="region of interest" description="Disordered" evidence="5">
    <location>
        <begin position="1"/>
        <end position="28"/>
    </location>
</feature>
<dbReference type="PANTHER" id="PTHR11259:SF2">
    <property type="entry name" value="GH16429P"/>
    <property type="match status" value="1"/>
</dbReference>
<sequence>MSSDGDEFSLHTATHTEHGPTDEILDDDSFQDHRPRLLIMGLRRSFVNFQVWDFPGQEFPFNPVFDVQEIFGEYGALIFVIDAQDDYTEALARLHEIMIHAYGINRDLAFEVFIHKVDALSDDYKLDTQRNIHQRTMDALSDAELEIEPRFHLTSIYDHSIFEAFSKVIQKLIPQLPTLENLLNSLCATSGIDKAFLFDVNSKIYIATDRAPVDMQTYEICSDMIDVIMDVSEIYRPINEEAQNAGGRAEGNGAAETTNSSVMMDRADDAAATIKLTNGVVLALKGVNRFLALVCILRAENYGKHGLLEYNFQCFKQAIAEVFEVKRLSTERLRQESLRISAEANPQG</sequence>
<keyword evidence="2 4" id="KW-0547">Nucleotide-binding</keyword>